<reference evidence="1" key="1">
    <citation type="submission" date="2020-10" db="EMBL/GenBank/DDBJ databases">
        <authorList>
            <person name="Gilroy R."/>
        </authorList>
    </citation>
    <scope>NUCLEOTIDE SEQUENCE</scope>
    <source>
        <strain evidence="1">ChiSjej4B22-8148</strain>
    </source>
</reference>
<sequence>MKKCLTAGLAGQVMVCGQDCDLAALQRILAGTQVSTVLKSGSEYPELFVNACIDYYLGELTAEDFDSSEKNCDGKEIPFMSYDSKVITIDNVDDAIEAGLYTYEEIYQK</sequence>
<dbReference type="AlphaFoldDB" id="A0A9D1AFZ1"/>
<protein>
    <submittedName>
        <fullName evidence="1">Uncharacterized protein</fullName>
    </submittedName>
</protein>
<proteinExistence type="predicted"/>
<dbReference type="InterPro" id="IPR028082">
    <property type="entry name" value="Peripla_BP_I"/>
</dbReference>
<gene>
    <name evidence="1" type="ORF">IAB31_12160</name>
</gene>
<accession>A0A9D1AFZ1</accession>
<organism evidence="1 2">
    <name type="scientific">Candidatus Choladousia intestinavium</name>
    <dbReference type="NCBI Taxonomy" id="2840727"/>
    <lineage>
        <taxon>Bacteria</taxon>
        <taxon>Bacillati</taxon>
        <taxon>Bacillota</taxon>
        <taxon>Clostridia</taxon>
        <taxon>Lachnospirales</taxon>
        <taxon>Lachnospiraceae</taxon>
        <taxon>Lachnospiraceae incertae sedis</taxon>
        <taxon>Candidatus Choladousia</taxon>
    </lineage>
</organism>
<dbReference type="Gene3D" id="3.40.50.2300">
    <property type="match status" value="2"/>
</dbReference>
<reference evidence="1" key="2">
    <citation type="journal article" date="2021" name="PeerJ">
        <title>Extensive microbial diversity within the chicken gut microbiome revealed by metagenomics and culture.</title>
        <authorList>
            <person name="Gilroy R."/>
            <person name="Ravi A."/>
            <person name="Getino M."/>
            <person name="Pursley I."/>
            <person name="Horton D.L."/>
            <person name="Alikhan N.F."/>
            <person name="Baker D."/>
            <person name="Gharbi K."/>
            <person name="Hall N."/>
            <person name="Watson M."/>
            <person name="Adriaenssens E.M."/>
            <person name="Foster-Nyarko E."/>
            <person name="Jarju S."/>
            <person name="Secka A."/>
            <person name="Antonio M."/>
            <person name="Oren A."/>
            <person name="Chaudhuri R.R."/>
            <person name="La Ragione R."/>
            <person name="Hildebrand F."/>
            <person name="Pallen M.J."/>
        </authorList>
    </citation>
    <scope>NUCLEOTIDE SEQUENCE</scope>
    <source>
        <strain evidence="1">ChiSjej4B22-8148</strain>
    </source>
</reference>
<dbReference type="SUPFAM" id="SSF53822">
    <property type="entry name" value="Periplasmic binding protein-like I"/>
    <property type="match status" value="1"/>
</dbReference>
<dbReference type="Proteomes" id="UP000886757">
    <property type="component" value="Unassembled WGS sequence"/>
</dbReference>
<evidence type="ECO:0000313" key="1">
    <source>
        <dbReference type="EMBL" id="HIR14664.1"/>
    </source>
</evidence>
<evidence type="ECO:0000313" key="2">
    <source>
        <dbReference type="Proteomes" id="UP000886757"/>
    </source>
</evidence>
<comment type="caution">
    <text evidence="1">The sequence shown here is derived from an EMBL/GenBank/DDBJ whole genome shotgun (WGS) entry which is preliminary data.</text>
</comment>
<dbReference type="EMBL" id="DVGK01000140">
    <property type="protein sequence ID" value="HIR14664.1"/>
    <property type="molecule type" value="Genomic_DNA"/>
</dbReference>
<name>A0A9D1AFZ1_9FIRM</name>